<comment type="caution">
    <text evidence="3">The sequence shown here is derived from an EMBL/GenBank/DDBJ whole genome shotgun (WGS) entry which is preliminary data.</text>
</comment>
<evidence type="ECO:0000313" key="3">
    <source>
        <dbReference type="EMBL" id="GGA75947.1"/>
    </source>
</evidence>
<dbReference type="HAMAP" id="MF_00460">
    <property type="entry name" value="UPF0125_RnfH"/>
    <property type="match status" value="1"/>
</dbReference>
<evidence type="ECO:0000313" key="4">
    <source>
        <dbReference type="Proteomes" id="UP000623419"/>
    </source>
</evidence>
<keyword evidence="4" id="KW-1185">Reference proteome</keyword>
<dbReference type="SUPFAM" id="SSF54285">
    <property type="entry name" value="MoaD/ThiS"/>
    <property type="match status" value="1"/>
</dbReference>
<sequence>MAAAPLRIEVVCAQPGRAWRLPVEVPPGATVADALAAADLPAKVPGLVVDPECLAVFGRTVTPAEALRDGDRVEVLRPLLIDPMQARRRRARDA</sequence>
<name>A0ABQ1HH74_9GAMM</name>
<dbReference type="Pfam" id="PF03658">
    <property type="entry name" value="Ub-RnfH"/>
    <property type="match status" value="1"/>
</dbReference>
<dbReference type="PANTHER" id="PTHR37483">
    <property type="entry name" value="UPF0125 PROTEIN RATB"/>
    <property type="match status" value="1"/>
</dbReference>
<dbReference type="InterPro" id="IPR037021">
    <property type="entry name" value="RnfH_sf"/>
</dbReference>
<dbReference type="PANTHER" id="PTHR37483:SF1">
    <property type="entry name" value="UPF0125 PROTEIN RATB"/>
    <property type="match status" value="1"/>
</dbReference>
<dbReference type="Proteomes" id="UP000623419">
    <property type="component" value="Unassembled WGS sequence"/>
</dbReference>
<gene>
    <name evidence="3" type="ORF">GCM10011521_12680</name>
</gene>
<protein>
    <recommendedName>
        <fullName evidence="2">UPF0125 protein GCM10011521_12680</fullName>
    </recommendedName>
</protein>
<organism evidence="3 4">
    <name type="scientific">Arenimonas soli</name>
    <dbReference type="NCBI Taxonomy" id="2269504"/>
    <lineage>
        <taxon>Bacteria</taxon>
        <taxon>Pseudomonadati</taxon>
        <taxon>Pseudomonadota</taxon>
        <taxon>Gammaproteobacteria</taxon>
        <taxon>Lysobacterales</taxon>
        <taxon>Lysobacteraceae</taxon>
        <taxon>Arenimonas</taxon>
    </lineage>
</organism>
<comment type="similarity">
    <text evidence="1 2">Belongs to the UPF0125 (RnfH) family.</text>
</comment>
<dbReference type="NCBIfam" id="NF002490">
    <property type="entry name" value="PRK01777.1"/>
    <property type="match status" value="1"/>
</dbReference>
<dbReference type="RefSeq" id="WP_188662327.1">
    <property type="nucleotide sequence ID" value="NZ_BMKC01000001.1"/>
</dbReference>
<evidence type="ECO:0000256" key="1">
    <source>
        <dbReference type="ARBA" id="ARBA00010645"/>
    </source>
</evidence>
<dbReference type="InterPro" id="IPR005346">
    <property type="entry name" value="RnfH"/>
</dbReference>
<evidence type="ECO:0000256" key="2">
    <source>
        <dbReference type="HAMAP-Rule" id="MF_00460"/>
    </source>
</evidence>
<dbReference type="InterPro" id="IPR016155">
    <property type="entry name" value="Mopterin_synth/thiamin_S_b"/>
</dbReference>
<proteinExistence type="inferred from homology"/>
<dbReference type="EMBL" id="BMKC01000001">
    <property type="protein sequence ID" value="GGA75947.1"/>
    <property type="molecule type" value="Genomic_DNA"/>
</dbReference>
<reference evidence="4" key="1">
    <citation type="journal article" date="2019" name="Int. J. Syst. Evol. Microbiol.">
        <title>The Global Catalogue of Microorganisms (GCM) 10K type strain sequencing project: providing services to taxonomists for standard genome sequencing and annotation.</title>
        <authorList>
            <consortium name="The Broad Institute Genomics Platform"/>
            <consortium name="The Broad Institute Genome Sequencing Center for Infectious Disease"/>
            <person name="Wu L."/>
            <person name="Ma J."/>
        </authorList>
    </citation>
    <scope>NUCLEOTIDE SEQUENCE [LARGE SCALE GENOMIC DNA]</scope>
    <source>
        <strain evidence="4">CGMCC 1.15905</strain>
    </source>
</reference>
<accession>A0ABQ1HH74</accession>
<dbReference type="Gene3D" id="3.10.20.280">
    <property type="entry name" value="RnfH-like"/>
    <property type="match status" value="1"/>
</dbReference>